<gene>
    <name evidence="1" type="ORF">E4U03_03810</name>
</gene>
<dbReference type="RefSeq" id="WP_135011666.1">
    <property type="nucleotide sequence ID" value="NZ_JADGLK010000009.1"/>
</dbReference>
<name>A0A4Y9F6K3_9MICC</name>
<dbReference type="Proteomes" id="UP000297951">
    <property type="component" value="Unassembled WGS sequence"/>
</dbReference>
<dbReference type="InterPro" id="IPR009241">
    <property type="entry name" value="HigB-like"/>
</dbReference>
<dbReference type="EMBL" id="SPQC01000009">
    <property type="protein sequence ID" value="TFU23261.1"/>
    <property type="molecule type" value="Genomic_DNA"/>
</dbReference>
<dbReference type="OrthoDB" id="330810at2"/>
<proteinExistence type="predicted"/>
<dbReference type="AlphaFoldDB" id="A0A4Y9F6K3"/>
<sequence>MSRWTIDATYITQWISQLPEDQRRDTLTALNFLAVEGPYGGRPYIDRIHSSKYHNLKELRPRKAAKNIRILFIFDPIQQAILLVAGDKTGNWEKWYKQNIPLAEERYEQHLKNLEKED</sequence>
<evidence type="ECO:0000313" key="1">
    <source>
        <dbReference type="EMBL" id="TFU23261.1"/>
    </source>
</evidence>
<protein>
    <submittedName>
        <fullName evidence="1">Diaminopimelate decarboxylase</fullName>
    </submittedName>
</protein>
<organism evidence="1 2">
    <name type="scientific">Rothia nasimurium</name>
    <dbReference type="NCBI Taxonomy" id="85336"/>
    <lineage>
        <taxon>Bacteria</taxon>
        <taxon>Bacillati</taxon>
        <taxon>Actinomycetota</taxon>
        <taxon>Actinomycetes</taxon>
        <taxon>Micrococcales</taxon>
        <taxon>Micrococcaceae</taxon>
        <taxon>Rothia</taxon>
    </lineage>
</organism>
<dbReference type="Pfam" id="PF05973">
    <property type="entry name" value="Gp49"/>
    <property type="match status" value="1"/>
</dbReference>
<comment type="caution">
    <text evidence="1">The sequence shown here is derived from an EMBL/GenBank/DDBJ whole genome shotgun (WGS) entry which is preliminary data.</text>
</comment>
<accession>A0A4Y9F6K3</accession>
<reference evidence="1 2" key="1">
    <citation type="submission" date="2019-03" db="EMBL/GenBank/DDBJ databases">
        <title>Diversity of the mouse oral microbiome.</title>
        <authorList>
            <person name="Joseph S."/>
            <person name="Aduse-Opoku J."/>
            <person name="Curtis M."/>
            <person name="Wade W."/>
            <person name="Hashim A."/>
        </authorList>
    </citation>
    <scope>NUCLEOTIDE SEQUENCE [LARGE SCALE GENOMIC DNA]</scope>
    <source>
        <strain evidence="2">irhom_31</strain>
    </source>
</reference>
<evidence type="ECO:0000313" key="2">
    <source>
        <dbReference type="Proteomes" id="UP000297951"/>
    </source>
</evidence>